<evidence type="ECO:0000313" key="1">
    <source>
        <dbReference type="EMBL" id="OTA29422.1"/>
    </source>
</evidence>
<accession>A0A1Y2SVS1</accession>
<dbReference type="InterPro" id="IPR027417">
    <property type="entry name" value="P-loop_NTPase"/>
</dbReference>
<dbReference type="OrthoDB" id="2020141at2"/>
<dbReference type="RefSeq" id="WP_086106437.1">
    <property type="nucleotide sequence ID" value="NZ_NEKB01000002.1"/>
</dbReference>
<evidence type="ECO:0008006" key="3">
    <source>
        <dbReference type="Google" id="ProtNLM"/>
    </source>
</evidence>
<comment type="caution">
    <text evidence="1">The sequence shown here is derived from an EMBL/GenBank/DDBJ whole genome shotgun (WGS) entry which is preliminary data.</text>
</comment>
<dbReference type="Gene3D" id="3.40.50.300">
    <property type="entry name" value="P-loop containing nucleotide triphosphate hydrolases"/>
    <property type="match status" value="1"/>
</dbReference>
<evidence type="ECO:0000313" key="2">
    <source>
        <dbReference type="Proteomes" id="UP000243540"/>
    </source>
</evidence>
<name>A0A1Y2SVS1_9BIFI</name>
<sequence length="361" mass="40827">MTPVTAHNPFTLNFGKTPLTSIDRSSTKQTILDEFRSPLMNTQVYVISGVRGSGKTVLLTEIDKELSTDPTWIVVELNSTRDLLTGLASKLYQLPAIRPLLVDAQIDLSLLGIGVTLSASEPVTDIETGLERIFTVLAKLKKRVLICIDEVSNTQSMKEFASAFQIFMREDYPVYLLMTGLYENVSNIQNDENLTFLYRAPKVFLSPLNISAIKSRYMQLLGLDEPRARMYAQLTKGYPYAFQLLGYLAWTNPEAPYDQLLTQFDQSIQEYVYQKIWADMSHKDHEVLHAIATLTAQNEGDSIPVKDIRTQAGISSNLMNVYRNRLAQKGIVDTSVYGYLSLTLPRFDVYIRDYFVDASEI</sequence>
<dbReference type="AlphaFoldDB" id="A0A1Y2SVS1"/>
<reference evidence="1 2" key="1">
    <citation type="submission" date="2017-04" db="EMBL/GenBank/DDBJ databases">
        <title>Draft genome sequences of Alloscardovia macacae UMA81211 and UMA81212 isolated from the feces of a rhesus macaque (Macaca mulatta).</title>
        <authorList>
            <person name="Albert K."/>
            <person name="Sela D.A."/>
        </authorList>
    </citation>
    <scope>NUCLEOTIDE SEQUENCE [LARGE SCALE GENOMIC DNA]</scope>
    <source>
        <strain evidence="1 2">UMA81212</strain>
    </source>
</reference>
<dbReference type="SUPFAM" id="SSF52540">
    <property type="entry name" value="P-loop containing nucleoside triphosphate hydrolases"/>
    <property type="match status" value="1"/>
</dbReference>
<protein>
    <recommendedName>
        <fullName evidence="3">Archaeal ATPase</fullName>
    </recommendedName>
</protein>
<dbReference type="PANTHER" id="PTHR34301:SF8">
    <property type="entry name" value="ATPASE DOMAIN-CONTAINING PROTEIN"/>
    <property type="match status" value="1"/>
</dbReference>
<dbReference type="EMBL" id="NEKC01000006">
    <property type="protein sequence ID" value="OTA29422.1"/>
    <property type="molecule type" value="Genomic_DNA"/>
</dbReference>
<gene>
    <name evidence="1" type="ORF">B9T39_03470</name>
</gene>
<dbReference type="Proteomes" id="UP000243540">
    <property type="component" value="Unassembled WGS sequence"/>
</dbReference>
<dbReference type="STRING" id="1160091.B9T39_03470"/>
<organism evidence="1 2">
    <name type="scientific">Alloscardovia macacae</name>
    <dbReference type="NCBI Taxonomy" id="1160091"/>
    <lineage>
        <taxon>Bacteria</taxon>
        <taxon>Bacillati</taxon>
        <taxon>Actinomycetota</taxon>
        <taxon>Actinomycetes</taxon>
        <taxon>Bifidobacteriales</taxon>
        <taxon>Bifidobacteriaceae</taxon>
        <taxon>Alloscardovia</taxon>
    </lineage>
</organism>
<dbReference type="PANTHER" id="PTHR34301">
    <property type="entry name" value="DNA-BINDING PROTEIN-RELATED"/>
    <property type="match status" value="1"/>
</dbReference>
<proteinExistence type="predicted"/>